<dbReference type="InterPro" id="IPR011707">
    <property type="entry name" value="Cu-oxidase-like_N"/>
</dbReference>
<evidence type="ECO:0000313" key="7">
    <source>
        <dbReference type="EMBL" id="RKP23330.1"/>
    </source>
</evidence>
<feature type="domain" description="Plastocyanin-like" evidence="6">
    <location>
        <begin position="76"/>
        <end position="180"/>
    </location>
</feature>
<keyword evidence="4" id="KW-0186">Copper</keyword>
<dbReference type="OrthoDB" id="2121828at2759"/>
<dbReference type="PANTHER" id="PTHR11709:SF486">
    <property type="entry name" value="MULTICOPPER OXIDASE"/>
    <property type="match status" value="1"/>
</dbReference>
<proteinExistence type="inferred from homology"/>
<feature type="non-terminal residue" evidence="7">
    <location>
        <position position="1"/>
    </location>
</feature>
<dbReference type="Proteomes" id="UP000278143">
    <property type="component" value="Unassembled WGS sequence"/>
</dbReference>
<comment type="similarity">
    <text evidence="1">Belongs to the multicopper oxidase family.</text>
</comment>
<dbReference type="Pfam" id="PF07731">
    <property type="entry name" value="Cu-oxidase_2"/>
    <property type="match status" value="1"/>
</dbReference>
<accession>A0A4P9YWK9</accession>
<evidence type="ECO:0000256" key="1">
    <source>
        <dbReference type="ARBA" id="ARBA00010609"/>
    </source>
</evidence>
<protein>
    <submittedName>
        <fullName evidence="7">Cupredoxin</fullName>
    </submittedName>
</protein>
<gene>
    <name evidence="7" type="ORF">SYNPS1DRAFT_5638</name>
</gene>
<dbReference type="SUPFAM" id="SSF49503">
    <property type="entry name" value="Cupredoxins"/>
    <property type="match status" value="2"/>
</dbReference>
<keyword evidence="2" id="KW-0479">Metal-binding</keyword>
<sequence length="356" mass="39695">TIRNYYVAAEEVVWDYAPSNEDRIRGLRFEDSEVARISTVNGPGRIGHKYRKALYYAYTDTTYTQRVARPDWLGSLGPVIRAEVGDIIRVWFWNRASIPYSMHPHGVLYQLDSEGAWYAGGGRGGRVEPGGRFLYTWEVPARAGPAENDRGSIMWGYHSHVEELADVNAGLIGPIIVYRRGLLPGSGPEVGGPPSAGTPLPAKDREFDREYVTILFINDENRSHYIKDNVAQFAHNQTSAPVPGSQKGGALYDLADPKFVESNMMHGINGRVYGNLDGLVVREGERVRWYLAAFGSIMDLHTAHFHGITMVEYGARKDTVDLLPGSFHTVDMVPDTPGKWLFHCHVDDHMMSGMAV</sequence>
<dbReference type="InterPro" id="IPR011706">
    <property type="entry name" value="Cu-oxidase_C"/>
</dbReference>
<dbReference type="GO" id="GO:0005507">
    <property type="term" value="F:copper ion binding"/>
    <property type="evidence" value="ECO:0007669"/>
    <property type="project" value="InterPro"/>
</dbReference>
<organism evidence="7 8">
    <name type="scientific">Syncephalis pseudoplumigaleata</name>
    <dbReference type="NCBI Taxonomy" id="1712513"/>
    <lineage>
        <taxon>Eukaryota</taxon>
        <taxon>Fungi</taxon>
        <taxon>Fungi incertae sedis</taxon>
        <taxon>Zoopagomycota</taxon>
        <taxon>Zoopagomycotina</taxon>
        <taxon>Zoopagomycetes</taxon>
        <taxon>Zoopagales</taxon>
        <taxon>Piptocephalidaceae</taxon>
        <taxon>Syncephalis</taxon>
    </lineage>
</organism>
<evidence type="ECO:0000313" key="8">
    <source>
        <dbReference type="Proteomes" id="UP000278143"/>
    </source>
</evidence>
<dbReference type="InterPro" id="IPR045087">
    <property type="entry name" value="Cu-oxidase_fam"/>
</dbReference>
<keyword evidence="3" id="KW-0560">Oxidoreductase</keyword>
<dbReference type="InterPro" id="IPR002355">
    <property type="entry name" value="Cu_oxidase_Cu_BS"/>
</dbReference>
<dbReference type="Gene3D" id="2.60.40.420">
    <property type="entry name" value="Cupredoxins - blue copper proteins"/>
    <property type="match status" value="1"/>
</dbReference>
<keyword evidence="8" id="KW-1185">Reference proteome</keyword>
<feature type="non-terminal residue" evidence="7">
    <location>
        <position position="356"/>
    </location>
</feature>
<dbReference type="AlphaFoldDB" id="A0A4P9YWK9"/>
<evidence type="ECO:0000259" key="5">
    <source>
        <dbReference type="Pfam" id="PF07731"/>
    </source>
</evidence>
<evidence type="ECO:0000256" key="3">
    <source>
        <dbReference type="ARBA" id="ARBA00023002"/>
    </source>
</evidence>
<dbReference type="PROSITE" id="PS00080">
    <property type="entry name" value="MULTICOPPER_OXIDASE2"/>
    <property type="match status" value="1"/>
</dbReference>
<dbReference type="GO" id="GO:0016491">
    <property type="term" value="F:oxidoreductase activity"/>
    <property type="evidence" value="ECO:0007669"/>
    <property type="project" value="UniProtKB-KW"/>
</dbReference>
<dbReference type="InterPro" id="IPR008972">
    <property type="entry name" value="Cupredoxin"/>
</dbReference>
<name>A0A4P9YWK9_9FUNG</name>
<reference evidence="8" key="1">
    <citation type="journal article" date="2018" name="Nat. Microbiol.">
        <title>Leveraging single-cell genomics to expand the fungal tree of life.</title>
        <authorList>
            <person name="Ahrendt S.R."/>
            <person name="Quandt C.A."/>
            <person name="Ciobanu D."/>
            <person name="Clum A."/>
            <person name="Salamov A."/>
            <person name="Andreopoulos B."/>
            <person name="Cheng J.F."/>
            <person name="Woyke T."/>
            <person name="Pelin A."/>
            <person name="Henrissat B."/>
            <person name="Reynolds N.K."/>
            <person name="Benny G.L."/>
            <person name="Smith M.E."/>
            <person name="James T.Y."/>
            <person name="Grigoriev I.V."/>
        </authorList>
    </citation>
    <scope>NUCLEOTIDE SEQUENCE [LARGE SCALE GENOMIC DNA]</scope>
    <source>
        <strain evidence="8">Benny S71-1</strain>
    </source>
</reference>
<feature type="domain" description="Plastocyanin-like" evidence="5">
    <location>
        <begin position="265"/>
        <end position="356"/>
    </location>
</feature>
<dbReference type="Pfam" id="PF07732">
    <property type="entry name" value="Cu-oxidase_3"/>
    <property type="match status" value="1"/>
</dbReference>
<dbReference type="EMBL" id="KZ991082">
    <property type="protein sequence ID" value="RKP23330.1"/>
    <property type="molecule type" value="Genomic_DNA"/>
</dbReference>
<evidence type="ECO:0000256" key="2">
    <source>
        <dbReference type="ARBA" id="ARBA00022723"/>
    </source>
</evidence>
<evidence type="ECO:0000259" key="6">
    <source>
        <dbReference type="Pfam" id="PF07732"/>
    </source>
</evidence>
<dbReference type="PANTHER" id="PTHR11709">
    <property type="entry name" value="MULTI-COPPER OXIDASE"/>
    <property type="match status" value="1"/>
</dbReference>
<evidence type="ECO:0000256" key="4">
    <source>
        <dbReference type="ARBA" id="ARBA00023008"/>
    </source>
</evidence>